<dbReference type="Pfam" id="PF00098">
    <property type="entry name" value="zf-CCHC"/>
    <property type="match status" value="2"/>
</dbReference>
<dbReference type="PANTHER" id="PTHR46978:SF1">
    <property type="entry name" value="ZINC KNUCKLE (CCHC-TYPE) FAMILY PROTEIN"/>
    <property type="match status" value="1"/>
</dbReference>
<keyword evidence="1" id="KW-0863">Zinc-finger</keyword>
<dbReference type="Proteomes" id="UP001634393">
    <property type="component" value="Unassembled WGS sequence"/>
</dbReference>
<feature type="compositionally biased region" description="Basic and acidic residues" evidence="2">
    <location>
        <begin position="147"/>
        <end position="163"/>
    </location>
</feature>
<evidence type="ECO:0000256" key="2">
    <source>
        <dbReference type="SAM" id="MobiDB-lite"/>
    </source>
</evidence>
<comment type="caution">
    <text evidence="4">The sequence shown here is derived from an EMBL/GenBank/DDBJ whole genome shotgun (WGS) entry which is preliminary data.</text>
</comment>
<dbReference type="AlphaFoldDB" id="A0ABD3UPN9"/>
<sequence>MYFGRDCFICKQQGHRAKDCPEKYKSSKICLKCGDLEHDMFSCRNDYCPEDLKEIQCYICQGFGHLCCANYGGPGPKEVSCYRCGLSGHPGLACTGGYRGDANVGTVSANSCYKCGEEGHFARECTSSNKSGKRNREPSTPKKNHPKMKDYREAKSAPHDLDKKRKKKYQSQHEEFSSVMRTKHRGGWSTKDPGDFYSSKPQANNWRSPTTPRDRRANYSSSNGGDYASTPHYSRNPHNLDYHNYPSNVSSGYHQHSSGYYQHRRKMSFNISSAPNCGSRSKPIFNISPQQSYNLRSRFAVTKCEVNESSDNNSSGAKKLQIGSPIIVIEAPKLLKTAASIPCLRTNSGLVKPGDVGRIVSRKPMDVWAVRLSIGTYLIDGKYFKPLELD</sequence>
<proteinExistence type="predicted"/>
<dbReference type="InterPro" id="IPR001878">
    <property type="entry name" value="Znf_CCHC"/>
</dbReference>
<dbReference type="InterPro" id="IPR036875">
    <property type="entry name" value="Znf_CCHC_sf"/>
</dbReference>
<accession>A0ABD3UPN9</accession>
<dbReference type="EMBL" id="JBJXBP010000001">
    <property type="protein sequence ID" value="KAL3850237.1"/>
    <property type="molecule type" value="Genomic_DNA"/>
</dbReference>
<reference evidence="4 5" key="1">
    <citation type="submission" date="2024-12" db="EMBL/GenBank/DDBJ databases">
        <title>The unique morphological basis and parallel evolutionary history of personate flowers in Penstemon.</title>
        <authorList>
            <person name="Depatie T.H."/>
            <person name="Wessinger C.A."/>
        </authorList>
    </citation>
    <scope>NUCLEOTIDE SEQUENCE [LARGE SCALE GENOMIC DNA]</scope>
    <source>
        <strain evidence="4">WTNN_2</strain>
        <tissue evidence="4">Leaf</tissue>
    </source>
</reference>
<evidence type="ECO:0000259" key="3">
    <source>
        <dbReference type="PROSITE" id="PS50158"/>
    </source>
</evidence>
<protein>
    <recommendedName>
        <fullName evidence="3">CCHC-type domain-containing protein</fullName>
    </recommendedName>
</protein>
<keyword evidence="5" id="KW-1185">Reference proteome</keyword>
<dbReference type="Pfam" id="PF11347">
    <property type="entry name" value="CRR42-like"/>
    <property type="match status" value="1"/>
</dbReference>
<organism evidence="4 5">
    <name type="scientific">Penstemon smallii</name>
    <dbReference type="NCBI Taxonomy" id="265156"/>
    <lineage>
        <taxon>Eukaryota</taxon>
        <taxon>Viridiplantae</taxon>
        <taxon>Streptophyta</taxon>
        <taxon>Embryophyta</taxon>
        <taxon>Tracheophyta</taxon>
        <taxon>Spermatophyta</taxon>
        <taxon>Magnoliopsida</taxon>
        <taxon>eudicotyledons</taxon>
        <taxon>Gunneridae</taxon>
        <taxon>Pentapetalae</taxon>
        <taxon>asterids</taxon>
        <taxon>lamiids</taxon>
        <taxon>Lamiales</taxon>
        <taxon>Plantaginaceae</taxon>
        <taxon>Cheloneae</taxon>
        <taxon>Penstemon</taxon>
    </lineage>
</organism>
<dbReference type="Gene3D" id="4.10.60.10">
    <property type="entry name" value="Zinc finger, CCHC-type"/>
    <property type="match status" value="2"/>
</dbReference>
<dbReference type="InterPro" id="IPR021495">
    <property type="entry name" value="CRR42-like"/>
</dbReference>
<feature type="domain" description="CCHC-type" evidence="3">
    <location>
        <begin position="112"/>
        <end position="127"/>
    </location>
</feature>
<dbReference type="GO" id="GO:0008270">
    <property type="term" value="F:zinc ion binding"/>
    <property type="evidence" value="ECO:0007669"/>
    <property type="project" value="UniProtKB-KW"/>
</dbReference>
<keyword evidence="1" id="KW-0862">Zinc</keyword>
<feature type="compositionally biased region" description="Polar residues" evidence="2">
    <location>
        <begin position="199"/>
        <end position="211"/>
    </location>
</feature>
<dbReference type="SUPFAM" id="SSF57756">
    <property type="entry name" value="Retrovirus zinc finger-like domains"/>
    <property type="match status" value="2"/>
</dbReference>
<evidence type="ECO:0000256" key="1">
    <source>
        <dbReference type="PROSITE-ProRule" id="PRU00047"/>
    </source>
</evidence>
<dbReference type="PROSITE" id="PS50158">
    <property type="entry name" value="ZF_CCHC"/>
    <property type="match status" value="2"/>
</dbReference>
<dbReference type="SMART" id="SM00343">
    <property type="entry name" value="ZnF_C2HC"/>
    <property type="match status" value="4"/>
</dbReference>
<name>A0ABD3UPN9_9LAMI</name>
<dbReference type="PANTHER" id="PTHR46978">
    <property type="entry name" value="ZINC KNUCKLE (CCHC-TYPE) FAMILY PROTEIN"/>
    <property type="match status" value="1"/>
</dbReference>
<feature type="domain" description="CCHC-type" evidence="3">
    <location>
        <begin position="7"/>
        <end position="22"/>
    </location>
</feature>
<feature type="region of interest" description="Disordered" evidence="2">
    <location>
        <begin position="124"/>
        <end position="244"/>
    </location>
</feature>
<evidence type="ECO:0000313" key="5">
    <source>
        <dbReference type="Proteomes" id="UP001634393"/>
    </source>
</evidence>
<evidence type="ECO:0000313" key="4">
    <source>
        <dbReference type="EMBL" id="KAL3850237.1"/>
    </source>
</evidence>
<keyword evidence="1" id="KW-0479">Metal-binding</keyword>
<gene>
    <name evidence="4" type="ORF">ACJIZ3_012119</name>
</gene>